<dbReference type="InterPro" id="IPR043519">
    <property type="entry name" value="NT_sf"/>
</dbReference>
<dbReference type="GO" id="GO:0017148">
    <property type="term" value="P:negative regulation of translation"/>
    <property type="evidence" value="ECO:0007669"/>
    <property type="project" value="TreeGrafter"/>
</dbReference>
<dbReference type="SUPFAM" id="SSF81301">
    <property type="entry name" value="Nucleotidyltransferase"/>
    <property type="match status" value="1"/>
</dbReference>
<accession>A0AAE1BQU5</accession>
<feature type="compositionally biased region" description="Basic and acidic residues" evidence="6">
    <location>
        <begin position="165"/>
        <end position="197"/>
    </location>
</feature>
<feature type="compositionally biased region" description="Polar residues" evidence="6">
    <location>
        <begin position="229"/>
        <end position="247"/>
    </location>
</feature>
<dbReference type="GO" id="GO:0005739">
    <property type="term" value="C:mitochondrion"/>
    <property type="evidence" value="ECO:0007669"/>
    <property type="project" value="UniProtKB-SubCell"/>
</dbReference>
<name>A0AAE1BQU5_PETCI</name>
<comment type="similarity">
    <text evidence="2">Belongs to the Iojap/RsfS family.</text>
</comment>
<dbReference type="InterPro" id="IPR004394">
    <property type="entry name" value="Iojap/RsfS/C7orf30"/>
</dbReference>
<dbReference type="NCBIfam" id="TIGR00090">
    <property type="entry name" value="rsfS_iojap_ybeB"/>
    <property type="match status" value="1"/>
</dbReference>
<dbReference type="GO" id="GO:0090071">
    <property type="term" value="P:negative regulation of ribosome biogenesis"/>
    <property type="evidence" value="ECO:0007669"/>
    <property type="project" value="TreeGrafter"/>
</dbReference>
<feature type="compositionally biased region" description="Polar residues" evidence="6">
    <location>
        <begin position="448"/>
        <end position="458"/>
    </location>
</feature>
<comment type="caution">
    <text evidence="7">The sequence shown here is derived from an EMBL/GenBank/DDBJ whole genome shotgun (WGS) entry which is preliminary data.</text>
</comment>
<comment type="subcellular location">
    <subcellularLocation>
        <location evidence="1">Mitochondrion</location>
    </subcellularLocation>
</comment>
<keyword evidence="3" id="KW-0496">Mitochondrion</keyword>
<proteinExistence type="inferred from homology"/>
<dbReference type="EMBL" id="JAWQEG010006295">
    <property type="protein sequence ID" value="KAK3855231.1"/>
    <property type="molecule type" value="Genomic_DNA"/>
</dbReference>
<dbReference type="FunFam" id="3.30.460.10:FF:000018">
    <property type="entry name" value="Mitochondrial assembly of ribosomal large subunit 1"/>
    <property type="match status" value="1"/>
</dbReference>
<feature type="region of interest" description="Disordered" evidence="6">
    <location>
        <begin position="420"/>
        <end position="458"/>
    </location>
</feature>
<organism evidence="7 8">
    <name type="scientific">Petrolisthes cinctipes</name>
    <name type="common">Flat porcelain crab</name>
    <dbReference type="NCBI Taxonomy" id="88211"/>
    <lineage>
        <taxon>Eukaryota</taxon>
        <taxon>Metazoa</taxon>
        <taxon>Ecdysozoa</taxon>
        <taxon>Arthropoda</taxon>
        <taxon>Crustacea</taxon>
        <taxon>Multicrustacea</taxon>
        <taxon>Malacostraca</taxon>
        <taxon>Eumalacostraca</taxon>
        <taxon>Eucarida</taxon>
        <taxon>Decapoda</taxon>
        <taxon>Pleocyemata</taxon>
        <taxon>Anomura</taxon>
        <taxon>Galatheoidea</taxon>
        <taxon>Porcellanidae</taxon>
        <taxon>Petrolisthes</taxon>
    </lineage>
</organism>
<feature type="compositionally biased region" description="Polar residues" evidence="6">
    <location>
        <begin position="202"/>
        <end position="215"/>
    </location>
</feature>
<evidence type="ECO:0000313" key="8">
    <source>
        <dbReference type="Proteomes" id="UP001286313"/>
    </source>
</evidence>
<evidence type="ECO:0000256" key="6">
    <source>
        <dbReference type="SAM" id="MobiDB-lite"/>
    </source>
</evidence>
<dbReference type="AlphaFoldDB" id="A0AAE1BQU5"/>
<dbReference type="GO" id="GO:0043023">
    <property type="term" value="F:ribosomal large subunit binding"/>
    <property type="evidence" value="ECO:0007669"/>
    <property type="project" value="TreeGrafter"/>
</dbReference>
<dbReference type="Proteomes" id="UP001286313">
    <property type="component" value="Unassembled WGS sequence"/>
</dbReference>
<dbReference type="PANTHER" id="PTHR21043">
    <property type="entry name" value="IOJAP SUPERFAMILY ORTHOLOG"/>
    <property type="match status" value="1"/>
</dbReference>
<protein>
    <recommendedName>
        <fullName evidence="5">Mitochondrial assembly of ribosomal large subunit protein 1</fullName>
    </recommendedName>
</protein>
<comment type="function">
    <text evidence="4">Required for normal mitochondrial ribosome function and mitochondrial translation. May play a role in ribosome biogenesis by preventing premature association of the 28S and 39S ribosomal subunits. Interacts with mitochondrial ribosomal protein uL14m (MRPL14), probably blocking formation of intersubunit bridge B8, preventing association of the 28S and 39S ribosomal subunits. Addition to isolated mitochondrial ribosomal subunits partially inhibits translation, probably by interfering with the association of the 28S and 39S ribosomal subunits and the formation of functional ribosomes. May also participate in the assembly and/or regulation of the stability of the large subunit of the mitochondrial ribosome. May function as a ribosomal silencing factor.</text>
</comment>
<gene>
    <name evidence="7" type="ORF">Pcinc_038354</name>
</gene>
<dbReference type="Pfam" id="PF02410">
    <property type="entry name" value="RsfS"/>
    <property type="match status" value="1"/>
</dbReference>
<keyword evidence="8" id="KW-1185">Reference proteome</keyword>
<evidence type="ECO:0000256" key="2">
    <source>
        <dbReference type="ARBA" id="ARBA00010574"/>
    </source>
</evidence>
<evidence type="ECO:0000256" key="5">
    <source>
        <dbReference type="ARBA" id="ARBA00073331"/>
    </source>
</evidence>
<evidence type="ECO:0000256" key="1">
    <source>
        <dbReference type="ARBA" id="ARBA00004173"/>
    </source>
</evidence>
<reference evidence="7" key="1">
    <citation type="submission" date="2023-10" db="EMBL/GenBank/DDBJ databases">
        <title>Genome assemblies of two species of porcelain crab, Petrolisthes cinctipes and Petrolisthes manimaculis (Anomura: Porcellanidae).</title>
        <authorList>
            <person name="Angst P."/>
        </authorList>
    </citation>
    <scope>NUCLEOTIDE SEQUENCE</scope>
    <source>
        <strain evidence="7">PB745_01</strain>
        <tissue evidence="7">Gill</tissue>
    </source>
</reference>
<evidence type="ECO:0000256" key="3">
    <source>
        <dbReference type="ARBA" id="ARBA00023128"/>
    </source>
</evidence>
<evidence type="ECO:0000256" key="4">
    <source>
        <dbReference type="ARBA" id="ARBA00053669"/>
    </source>
</evidence>
<sequence>MLRLPPATKICELCSGSASSCTYTVNITRKLIRGRGDGARVTGSLPQFSASSRTYTVNVTDKLIHGRGDGGRVTGFLPQFSNGSRRLGNPPLSVVSTGVSSQSYCSRLGIPLLSNVVLSAQCRRFGTSQTRWDEKNTTDVPQDLSQDPQIKEWMKEMHRDFEREKRLIEEKNDGVREQESTQNEGKKPEGIHQDRENISLAEGSQTHSPKQQQQSEEWEGNKDKGIQPGVTSDTNIPSSTSITSEAPLQSPVKAWAQFTTQKYERFDPRASQIIYDYDEERLRREQGLEEEKQEVEKEEVVMKRGERGVFDVEELVDLLREENARDVAVIQVPSDMRYVEFLVLMTGRSKRHVEAIAQLVRRAYLNKKHSKDPPLFLEGRGTNWVALDMRNIALHIMTREYREHYDLETLWTVGSEYDDKCQEPENEDSDLLGLGAISSDPLAGLGSVRTSSTPPAQG</sequence>
<feature type="region of interest" description="Disordered" evidence="6">
    <location>
        <begin position="165"/>
        <end position="247"/>
    </location>
</feature>
<dbReference type="HAMAP" id="MF_01477">
    <property type="entry name" value="Iojap_RsfS"/>
    <property type="match status" value="1"/>
</dbReference>
<dbReference type="PANTHER" id="PTHR21043:SF0">
    <property type="entry name" value="MITOCHONDRIAL ASSEMBLY OF RIBOSOMAL LARGE SUBUNIT PROTEIN 1"/>
    <property type="match status" value="1"/>
</dbReference>
<evidence type="ECO:0000313" key="7">
    <source>
        <dbReference type="EMBL" id="KAK3855231.1"/>
    </source>
</evidence>
<dbReference type="Gene3D" id="3.30.460.10">
    <property type="entry name" value="Beta Polymerase, domain 2"/>
    <property type="match status" value="1"/>
</dbReference>